<evidence type="ECO:0000259" key="2">
    <source>
        <dbReference type="Pfam" id="PF20720"/>
    </source>
</evidence>
<name>A0A0F9IN43_9ZZZZ</name>
<gene>
    <name evidence="3" type="ORF">LCGC14_1922370</name>
</gene>
<organism evidence="3">
    <name type="scientific">marine sediment metagenome</name>
    <dbReference type="NCBI Taxonomy" id="412755"/>
    <lineage>
        <taxon>unclassified sequences</taxon>
        <taxon>metagenomes</taxon>
        <taxon>ecological metagenomes</taxon>
    </lineage>
</organism>
<comment type="caution">
    <text evidence="3">The sequence shown here is derived from an EMBL/GenBank/DDBJ whole genome shotgun (WGS) entry which is preliminary data.</text>
</comment>
<protein>
    <submittedName>
        <fullName evidence="3">Uncharacterized protein</fullName>
    </submittedName>
</protein>
<sequence>MRPLERFSPYEFEGIVGDLLGTDRAVTYERFRRGPDLGIDLRHYDAEGELEVVQCKHYLGSSFSQLRGAARAERDRLERLEPAPSSYWFVTSQQLSPQDKSALLEDLEPWIDRPDHILGANDLEALLDSHPEVERRHVKMWLPGGTALAALLRAGTYHRSRVLVTDIESDLHVYVQTHALRDAREILHREGLCLISGPPGIGKTTLARMLLAESIHDEWEPIEISHDVSEAWDVLDPELRQVFYYDDFLGTTTLGELEKNEDRRLMSLIEQISKSGNARFLLTTREYILQQAAGLYETFRRADLTHRRFLLTLDGYSRFDRALILHNHLYHSSLAPSVLEGIADRQRYERIIDHRNFNPRLIALIVGQATAGEELNDGEEFVRRAEAVLDNPTELWRTAFERQLDPAQQGLLLVLLSLPSRAQVGDLETAHASYCRELGIPARTGLFADCLRVVDDTFTRSSRPEDQVLITFANPSIEDFVRSQLTAGLIESLLRSCRFFEQFQQLTRLADQADAVIDRELV</sequence>
<dbReference type="Pfam" id="PF04471">
    <property type="entry name" value="Mrr_cat"/>
    <property type="match status" value="1"/>
</dbReference>
<dbReference type="InterPro" id="IPR027417">
    <property type="entry name" value="P-loop_NTPase"/>
</dbReference>
<dbReference type="GO" id="GO:0009307">
    <property type="term" value="P:DNA restriction-modification system"/>
    <property type="evidence" value="ECO:0007669"/>
    <property type="project" value="InterPro"/>
</dbReference>
<dbReference type="EMBL" id="LAZR01020498">
    <property type="protein sequence ID" value="KKL88672.1"/>
    <property type="molecule type" value="Genomic_DNA"/>
</dbReference>
<accession>A0A0F9IN43</accession>
<feature type="domain" description="Novel STAND NTPase 3" evidence="2">
    <location>
        <begin position="174"/>
        <end position="331"/>
    </location>
</feature>
<dbReference type="SUPFAM" id="SSF52540">
    <property type="entry name" value="P-loop containing nucleoside triphosphate hydrolases"/>
    <property type="match status" value="1"/>
</dbReference>
<dbReference type="SUPFAM" id="SSF52980">
    <property type="entry name" value="Restriction endonuclease-like"/>
    <property type="match status" value="1"/>
</dbReference>
<proteinExistence type="predicted"/>
<reference evidence="3" key="1">
    <citation type="journal article" date="2015" name="Nature">
        <title>Complex archaea that bridge the gap between prokaryotes and eukaryotes.</title>
        <authorList>
            <person name="Spang A."/>
            <person name="Saw J.H."/>
            <person name="Jorgensen S.L."/>
            <person name="Zaremba-Niedzwiedzka K."/>
            <person name="Martijn J."/>
            <person name="Lind A.E."/>
            <person name="van Eijk R."/>
            <person name="Schleper C."/>
            <person name="Guy L."/>
            <person name="Ettema T.J."/>
        </authorList>
    </citation>
    <scope>NUCLEOTIDE SEQUENCE</scope>
</reference>
<dbReference type="AlphaFoldDB" id="A0A0F9IN43"/>
<dbReference type="InterPro" id="IPR011335">
    <property type="entry name" value="Restrct_endonuc-II-like"/>
</dbReference>
<evidence type="ECO:0000313" key="3">
    <source>
        <dbReference type="EMBL" id="KKL88672.1"/>
    </source>
</evidence>
<dbReference type="GO" id="GO:0004519">
    <property type="term" value="F:endonuclease activity"/>
    <property type="evidence" value="ECO:0007669"/>
    <property type="project" value="InterPro"/>
</dbReference>
<dbReference type="InterPro" id="IPR049050">
    <property type="entry name" value="nSTAND3"/>
</dbReference>
<dbReference type="GO" id="GO:0003677">
    <property type="term" value="F:DNA binding"/>
    <property type="evidence" value="ECO:0007669"/>
    <property type="project" value="InterPro"/>
</dbReference>
<feature type="non-terminal residue" evidence="3">
    <location>
        <position position="522"/>
    </location>
</feature>
<feature type="domain" description="Restriction endonuclease type IV Mrr" evidence="1">
    <location>
        <begin position="4"/>
        <end position="61"/>
    </location>
</feature>
<dbReference type="CDD" id="cd00009">
    <property type="entry name" value="AAA"/>
    <property type="match status" value="1"/>
</dbReference>
<dbReference type="InterPro" id="IPR007560">
    <property type="entry name" value="Restrct_endonuc_IV_Mrr"/>
</dbReference>
<dbReference type="Gene3D" id="3.40.50.300">
    <property type="entry name" value="P-loop containing nucleotide triphosphate hydrolases"/>
    <property type="match status" value="1"/>
</dbReference>
<evidence type="ECO:0000259" key="1">
    <source>
        <dbReference type="Pfam" id="PF04471"/>
    </source>
</evidence>
<dbReference type="Pfam" id="PF20720">
    <property type="entry name" value="nSTAND3"/>
    <property type="match status" value="1"/>
</dbReference>